<evidence type="ECO:0000256" key="3">
    <source>
        <dbReference type="ARBA" id="ARBA00022833"/>
    </source>
</evidence>
<evidence type="ECO:0000256" key="6">
    <source>
        <dbReference type="SAM" id="MobiDB-lite"/>
    </source>
</evidence>
<evidence type="ECO:0000256" key="5">
    <source>
        <dbReference type="SAM" id="Coils"/>
    </source>
</evidence>
<reference evidence="8" key="1">
    <citation type="submission" date="2021-07" db="EMBL/GenBank/DDBJ databases">
        <authorList>
            <person name="Durling M."/>
        </authorList>
    </citation>
    <scope>NUCLEOTIDE SEQUENCE</scope>
</reference>
<keyword evidence="5" id="KW-0175">Coiled coil</keyword>
<dbReference type="EMBL" id="CAJVRL010000052">
    <property type="protein sequence ID" value="CAG8953756.1"/>
    <property type="molecule type" value="Genomic_DNA"/>
</dbReference>
<dbReference type="GO" id="GO:0008270">
    <property type="term" value="F:zinc ion binding"/>
    <property type="evidence" value="ECO:0007669"/>
    <property type="project" value="UniProtKB-KW"/>
</dbReference>
<dbReference type="Proteomes" id="UP000696280">
    <property type="component" value="Unassembled WGS sequence"/>
</dbReference>
<organism evidence="8 9">
    <name type="scientific">Hymenoscyphus fraxineus</name>
    <dbReference type="NCBI Taxonomy" id="746836"/>
    <lineage>
        <taxon>Eukaryota</taxon>
        <taxon>Fungi</taxon>
        <taxon>Dikarya</taxon>
        <taxon>Ascomycota</taxon>
        <taxon>Pezizomycotina</taxon>
        <taxon>Leotiomycetes</taxon>
        <taxon>Helotiales</taxon>
        <taxon>Helotiaceae</taxon>
        <taxon>Hymenoscyphus</taxon>
    </lineage>
</organism>
<evidence type="ECO:0000313" key="9">
    <source>
        <dbReference type="Proteomes" id="UP000696280"/>
    </source>
</evidence>
<gene>
    <name evidence="8" type="ORF">HYFRA_00006647</name>
</gene>
<feature type="coiled-coil region" evidence="5">
    <location>
        <begin position="352"/>
        <end position="379"/>
    </location>
</feature>
<dbReference type="OrthoDB" id="430051at2759"/>
<evidence type="ECO:0000256" key="4">
    <source>
        <dbReference type="PROSITE-ProRule" id="PRU01343"/>
    </source>
</evidence>
<keyword evidence="1" id="KW-0479">Metal-binding</keyword>
<proteinExistence type="predicted"/>
<keyword evidence="9" id="KW-1185">Reference proteome</keyword>
<protein>
    <recommendedName>
        <fullName evidence="7">GRF-type domain-containing protein</fullName>
    </recommendedName>
</protein>
<keyword evidence="2 4" id="KW-0863">Zinc-finger</keyword>
<accession>A0A9N9KU62</accession>
<name>A0A9N9KU62_9HELO</name>
<feature type="domain" description="GRF-type" evidence="7">
    <location>
        <begin position="32"/>
        <end position="73"/>
    </location>
</feature>
<evidence type="ECO:0000313" key="8">
    <source>
        <dbReference type="EMBL" id="CAG8953756.1"/>
    </source>
</evidence>
<comment type="caution">
    <text evidence="8">The sequence shown here is derived from an EMBL/GenBank/DDBJ whole genome shotgun (WGS) entry which is preliminary data.</text>
</comment>
<evidence type="ECO:0000256" key="1">
    <source>
        <dbReference type="ARBA" id="ARBA00022723"/>
    </source>
</evidence>
<dbReference type="PROSITE" id="PS51999">
    <property type="entry name" value="ZF_GRF"/>
    <property type="match status" value="1"/>
</dbReference>
<evidence type="ECO:0000259" key="7">
    <source>
        <dbReference type="PROSITE" id="PS51999"/>
    </source>
</evidence>
<evidence type="ECO:0000256" key="2">
    <source>
        <dbReference type="ARBA" id="ARBA00022771"/>
    </source>
</evidence>
<dbReference type="AlphaFoldDB" id="A0A9N9KU62"/>
<sequence>MFSRPSPGSRSAFSSPKKVPLKGLFKDGAWYCNCDPRLPAQRFQVKKDNKNQGKWFYVCQDRVCGLFLWEDQAVQREKTTVLSNARSEKESFGVATNVTTAMNATNATPVQAKRAGGAVTAGIRDLSSSIDDGFGASPLPHQRASTITKVAENVSKPPETPRKSIKPAPFVTPSSKRKWEDTDMSTQSTQSDSDDDEFGEFPLSQDEIATVAKIADTPRKVAKINPFETPTGKRISAADIPTPSTGNLGGLKPKNLFGTPAVRVNGGIWDDNEPFARTPFATPATPSRFRDAVTESPSNEQTGLDVTDEVMGILKDSNLDEATTEKLRDCLTRTSLKVSGIVRGRDITRIALKNKDTKIAELQQRITKLETEKEMDKLVIKHFKSDVADSVARKSGNSARWSGGGRGRGRGRGSGQY</sequence>
<dbReference type="InterPro" id="IPR010666">
    <property type="entry name" value="Znf_GRF"/>
</dbReference>
<feature type="region of interest" description="Disordered" evidence="6">
    <location>
        <begin position="388"/>
        <end position="417"/>
    </location>
</feature>
<feature type="compositionally biased region" description="Gly residues" evidence="6">
    <location>
        <begin position="402"/>
        <end position="417"/>
    </location>
</feature>
<feature type="region of interest" description="Disordered" evidence="6">
    <location>
        <begin position="279"/>
        <end position="303"/>
    </location>
</feature>
<feature type="region of interest" description="Disordered" evidence="6">
    <location>
        <begin position="151"/>
        <end position="204"/>
    </location>
</feature>
<keyword evidence="3" id="KW-0862">Zinc</keyword>